<dbReference type="CDD" id="cd08161">
    <property type="entry name" value="SET"/>
    <property type="match status" value="1"/>
</dbReference>
<evidence type="ECO:0000313" key="4">
    <source>
        <dbReference type="Proteomes" id="UP001295423"/>
    </source>
</evidence>
<dbReference type="SUPFAM" id="SSF82199">
    <property type="entry name" value="SET domain"/>
    <property type="match status" value="1"/>
</dbReference>
<sequence>MTPPIYFTTTTMSQQQQHEQSSKDNEKQSNATEEDESHRFPTLPAFTVPVEVRNTPQYGPTEFGVFALEDIPANCRDFWVWTDRVQKIHHTELETYIKSNFEATNIRQIRQFLRRGFVLPPPKDDHWNSNPTDAGSFMNHSYTPNCGQPYGTLRKIKKGEELTMDYSGNGNPKWYQDICHKYGILTGVEIASREKQNNGQVQEASFDPPEGFPTY</sequence>
<comment type="caution">
    <text evidence="3">The sequence shown here is derived from an EMBL/GenBank/DDBJ whole genome shotgun (WGS) entry which is preliminary data.</text>
</comment>
<dbReference type="Pfam" id="PF00856">
    <property type="entry name" value="SET"/>
    <property type="match status" value="1"/>
</dbReference>
<gene>
    <name evidence="3" type="ORF">CYCCA115_LOCUS1008</name>
</gene>
<dbReference type="PROSITE" id="PS50280">
    <property type="entry name" value="SET"/>
    <property type="match status" value="1"/>
</dbReference>
<protein>
    <recommendedName>
        <fullName evidence="2">SET domain-containing protein</fullName>
    </recommendedName>
</protein>
<evidence type="ECO:0000256" key="1">
    <source>
        <dbReference type="SAM" id="MobiDB-lite"/>
    </source>
</evidence>
<name>A0AAD2FCI0_9STRA</name>
<feature type="region of interest" description="Disordered" evidence="1">
    <location>
        <begin position="1"/>
        <end position="45"/>
    </location>
</feature>
<feature type="region of interest" description="Disordered" evidence="1">
    <location>
        <begin position="195"/>
        <end position="215"/>
    </location>
</feature>
<dbReference type="EMBL" id="CAKOGP040000002">
    <property type="protein sequence ID" value="CAJ1923058.1"/>
    <property type="molecule type" value="Genomic_DNA"/>
</dbReference>
<feature type="compositionally biased region" description="Polar residues" evidence="1">
    <location>
        <begin position="7"/>
        <end position="19"/>
    </location>
</feature>
<dbReference type="Gene3D" id="2.170.270.10">
    <property type="entry name" value="SET domain"/>
    <property type="match status" value="1"/>
</dbReference>
<keyword evidence="4" id="KW-1185">Reference proteome</keyword>
<reference evidence="3" key="1">
    <citation type="submission" date="2023-08" db="EMBL/GenBank/DDBJ databases">
        <authorList>
            <person name="Audoor S."/>
            <person name="Bilcke G."/>
        </authorList>
    </citation>
    <scope>NUCLEOTIDE SEQUENCE</scope>
</reference>
<accession>A0AAD2FCI0</accession>
<dbReference type="InterPro" id="IPR001214">
    <property type="entry name" value="SET_dom"/>
</dbReference>
<organism evidence="3 4">
    <name type="scientific">Cylindrotheca closterium</name>
    <dbReference type="NCBI Taxonomy" id="2856"/>
    <lineage>
        <taxon>Eukaryota</taxon>
        <taxon>Sar</taxon>
        <taxon>Stramenopiles</taxon>
        <taxon>Ochrophyta</taxon>
        <taxon>Bacillariophyta</taxon>
        <taxon>Bacillariophyceae</taxon>
        <taxon>Bacillariophycidae</taxon>
        <taxon>Bacillariales</taxon>
        <taxon>Bacillariaceae</taxon>
        <taxon>Cylindrotheca</taxon>
    </lineage>
</organism>
<dbReference type="Proteomes" id="UP001295423">
    <property type="component" value="Unassembled WGS sequence"/>
</dbReference>
<proteinExistence type="predicted"/>
<evidence type="ECO:0000313" key="3">
    <source>
        <dbReference type="EMBL" id="CAJ1923058.1"/>
    </source>
</evidence>
<evidence type="ECO:0000259" key="2">
    <source>
        <dbReference type="PROSITE" id="PS50280"/>
    </source>
</evidence>
<dbReference type="AlphaFoldDB" id="A0AAD2FCI0"/>
<feature type="domain" description="SET" evidence="2">
    <location>
        <begin position="48"/>
        <end position="167"/>
    </location>
</feature>
<dbReference type="InterPro" id="IPR046341">
    <property type="entry name" value="SET_dom_sf"/>
</dbReference>